<evidence type="ECO:0000259" key="3">
    <source>
        <dbReference type="PROSITE" id="PS50076"/>
    </source>
</evidence>
<keyword evidence="5" id="KW-1185">Reference proteome</keyword>
<dbReference type="GO" id="GO:0036503">
    <property type="term" value="P:ERAD pathway"/>
    <property type="evidence" value="ECO:0007669"/>
    <property type="project" value="TreeGrafter"/>
</dbReference>
<protein>
    <submittedName>
        <fullName evidence="4">DnaJ domain-containing protein</fullName>
    </submittedName>
</protein>
<dbReference type="PROSITE" id="PS50076">
    <property type="entry name" value="DNAJ_2"/>
    <property type="match status" value="1"/>
</dbReference>
<dbReference type="Proteomes" id="UP001059380">
    <property type="component" value="Chromosome"/>
</dbReference>
<name>A0A9J7BUZ0_9BACT</name>
<accession>A0A9J7BUZ0</accession>
<dbReference type="PANTHER" id="PTHR44360">
    <property type="entry name" value="DNAJ HOMOLOG SUBFAMILY B MEMBER 9"/>
    <property type="match status" value="1"/>
</dbReference>
<dbReference type="AlphaFoldDB" id="A0A9J7BUZ0"/>
<dbReference type="CDD" id="cd06257">
    <property type="entry name" value="DnaJ"/>
    <property type="match status" value="1"/>
</dbReference>
<keyword evidence="1" id="KW-0143">Chaperone</keyword>
<dbReference type="InterPro" id="IPR001623">
    <property type="entry name" value="DnaJ_domain"/>
</dbReference>
<feature type="domain" description="J" evidence="3">
    <location>
        <begin position="3"/>
        <end position="66"/>
    </location>
</feature>
<evidence type="ECO:0000313" key="4">
    <source>
        <dbReference type="EMBL" id="UWZ84829.1"/>
    </source>
</evidence>
<dbReference type="PROSITE" id="PS00636">
    <property type="entry name" value="DNAJ_1"/>
    <property type="match status" value="1"/>
</dbReference>
<feature type="region of interest" description="Disordered" evidence="2">
    <location>
        <begin position="200"/>
        <end position="253"/>
    </location>
</feature>
<dbReference type="GO" id="GO:0051787">
    <property type="term" value="F:misfolded protein binding"/>
    <property type="evidence" value="ECO:0007669"/>
    <property type="project" value="TreeGrafter"/>
</dbReference>
<dbReference type="RefSeq" id="WP_260794335.1">
    <property type="nucleotide sequence ID" value="NZ_CP093313.1"/>
</dbReference>
<sequence>MIDYYEFLQISPHADAETVHRVYRYLAARFHPDNPKSGDSSLFCLVKSAYDVLSDPGKRAEYDAARRNQLVEVEPLSSSVDFMDDLEGELNRRLAVLAVLYSRRRTRPDVPEVSLMDIEDRLGFPRDYLDFTLWYLVKKQYLTRTDNAQYTLTADGVDFVEAQRINIPTLNKMLTAESGFSNADAVGLKAIAEGARHSKPAAARVTQAGPGQTPIILPNELTPDTRWHPGMPDRRKNGGNRRGNSTGGRRSTD</sequence>
<dbReference type="InterPro" id="IPR018253">
    <property type="entry name" value="DnaJ_domain_CS"/>
</dbReference>
<feature type="compositionally biased region" description="Low complexity" evidence="2">
    <location>
        <begin position="242"/>
        <end position="253"/>
    </location>
</feature>
<proteinExistence type="predicted"/>
<gene>
    <name evidence="4" type="ORF">MOP44_02565</name>
</gene>
<dbReference type="InterPro" id="IPR036869">
    <property type="entry name" value="J_dom_sf"/>
</dbReference>
<dbReference type="InterPro" id="IPR051948">
    <property type="entry name" value="Hsp70_co-chaperone_J-domain"/>
</dbReference>
<dbReference type="PANTHER" id="PTHR44360:SF1">
    <property type="entry name" value="DNAJ HOMOLOG SUBFAMILY B MEMBER 9"/>
    <property type="match status" value="1"/>
</dbReference>
<dbReference type="Pfam" id="PF00226">
    <property type="entry name" value="DnaJ"/>
    <property type="match status" value="1"/>
</dbReference>
<evidence type="ECO:0000256" key="1">
    <source>
        <dbReference type="ARBA" id="ARBA00023186"/>
    </source>
</evidence>
<dbReference type="SMART" id="SM00271">
    <property type="entry name" value="DnaJ"/>
    <property type="match status" value="1"/>
</dbReference>
<dbReference type="EMBL" id="CP093313">
    <property type="protein sequence ID" value="UWZ84829.1"/>
    <property type="molecule type" value="Genomic_DNA"/>
</dbReference>
<dbReference type="GO" id="GO:0051087">
    <property type="term" value="F:protein-folding chaperone binding"/>
    <property type="evidence" value="ECO:0007669"/>
    <property type="project" value="TreeGrafter"/>
</dbReference>
<dbReference type="SUPFAM" id="SSF46565">
    <property type="entry name" value="Chaperone J-domain"/>
    <property type="match status" value="1"/>
</dbReference>
<evidence type="ECO:0000256" key="2">
    <source>
        <dbReference type="SAM" id="MobiDB-lite"/>
    </source>
</evidence>
<dbReference type="Gene3D" id="1.10.287.110">
    <property type="entry name" value="DnaJ domain"/>
    <property type="match status" value="1"/>
</dbReference>
<feature type="compositionally biased region" description="Basic and acidic residues" evidence="2">
    <location>
        <begin position="223"/>
        <end position="236"/>
    </location>
</feature>
<dbReference type="KEGG" id="orp:MOP44_02565"/>
<evidence type="ECO:0000313" key="5">
    <source>
        <dbReference type="Proteomes" id="UP001059380"/>
    </source>
</evidence>
<reference evidence="4" key="1">
    <citation type="submission" date="2021-04" db="EMBL/GenBank/DDBJ databases">
        <title>Phylogenetic analysis of Acidobacteriaceae.</title>
        <authorList>
            <person name="Qiu L."/>
            <person name="Zhang Q."/>
        </authorList>
    </citation>
    <scope>NUCLEOTIDE SEQUENCE</scope>
    <source>
        <strain evidence="4">DSM 25168</strain>
    </source>
</reference>
<organism evidence="4 5">
    <name type="scientific">Occallatibacter riparius</name>
    <dbReference type="NCBI Taxonomy" id="1002689"/>
    <lineage>
        <taxon>Bacteria</taxon>
        <taxon>Pseudomonadati</taxon>
        <taxon>Acidobacteriota</taxon>
        <taxon>Terriglobia</taxon>
        <taxon>Terriglobales</taxon>
        <taxon>Acidobacteriaceae</taxon>
        <taxon>Occallatibacter</taxon>
    </lineage>
</organism>